<comment type="pathway">
    <text evidence="1">Carbohydrate acid metabolism.</text>
</comment>
<evidence type="ECO:0000256" key="6">
    <source>
        <dbReference type="ARBA" id="ARBA00022777"/>
    </source>
</evidence>
<keyword evidence="6 10" id="KW-0418">Kinase</keyword>
<comment type="caution">
    <text evidence="11">The sequence shown here is derived from an EMBL/GenBank/DDBJ whole genome shotgun (WGS) entry which is preliminary data.</text>
</comment>
<name>A0A917I5U6_9HYPH</name>
<dbReference type="CDD" id="cd02021">
    <property type="entry name" value="GntK"/>
    <property type="match status" value="1"/>
</dbReference>
<evidence type="ECO:0000313" key="12">
    <source>
        <dbReference type="Proteomes" id="UP000603912"/>
    </source>
</evidence>
<evidence type="ECO:0000256" key="1">
    <source>
        <dbReference type="ARBA" id="ARBA00004761"/>
    </source>
</evidence>
<dbReference type="Pfam" id="PF13671">
    <property type="entry name" value="AAA_33"/>
    <property type="match status" value="1"/>
</dbReference>
<dbReference type="SUPFAM" id="SSF52540">
    <property type="entry name" value="P-loop containing nucleoside triphosphate hydrolases"/>
    <property type="match status" value="1"/>
</dbReference>
<evidence type="ECO:0000256" key="5">
    <source>
        <dbReference type="ARBA" id="ARBA00022741"/>
    </source>
</evidence>
<evidence type="ECO:0000256" key="8">
    <source>
        <dbReference type="ARBA" id="ARBA00023064"/>
    </source>
</evidence>
<evidence type="ECO:0000313" key="11">
    <source>
        <dbReference type="EMBL" id="GGH17683.1"/>
    </source>
</evidence>
<accession>A0A917I5U6</accession>
<dbReference type="GO" id="GO:0019521">
    <property type="term" value="P:D-gluconate metabolic process"/>
    <property type="evidence" value="ECO:0007669"/>
    <property type="project" value="UniProtKB-KW"/>
</dbReference>
<dbReference type="GO" id="GO:0005524">
    <property type="term" value="F:ATP binding"/>
    <property type="evidence" value="ECO:0007669"/>
    <property type="project" value="UniProtKB-KW"/>
</dbReference>
<dbReference type="AlphaFoldDB" id="A0A917I5U6"/>
<reference evidence="11" key="2">
    <citation type="submission" date="2020-09" db="EMBL/GenBank/DDBJ databases">
        <authorList>
            <person name="Sun Q."/>
            <person name="Zhou Y."/>
        </authorList>
    </citation>
    <scope>NUCLEOTIDE SEQUENCE</scope>
    <source>
        <strain evidence="11">CGMCC 1.12214</strain>
    </source>
</reference>
<keyword evidence="4 10" id="KW-0808">Transferase</keyword>
<keyword evidence="5 10" id="KW-0547">Nucleotide-binding</keyword>
<evidence type="ECO:0000256" key="2">
    <source>
        <dbReference type="ARBA" id="ARBA00008420"/>
    </source>
</evidence>
<evidence type="ECO:0000256" key="9">
    <source>
        <dbReference type="ARBA" id="ARBA00048090"/>
    </source>
</evidence>
<comment type="similarity">
    <text evidence="2 10">Belongs to the gluconokinase GntK/GntV family.</text>
</comment>
<dbReference type="PANTHER" id="PTHR43442">
    <property type="entry name" value="GLUCONOKINASE-RELATED"/>
    <property type="match status" value="1"/>
</dbReference>
<dbReference type="PANTHER" id="PTHR43442:SF3">
    <property type="entry name" value="GLUCONOKINASE-RELATED"/>
    <property type="match status" value="1"/>
</dbReference>
<gene>
    <name evidence="11" type="ORF">GCM10007036_19300</name>
</gene>
<proteinExistence type="inferred from homology"/>
<sequence>MSGPTVLVIMGVAGSGKTTTARNLSKALGWPYRDADEFHPAANIAKMTRGEALTDEDRAPWLAAIAAWIDQNLAAGTSAIVTCSALKRAYRDVLAGGRPGVRMIHLVASQGLIAGRMAARKHHFMPTSLLDSQFAALERPAPDEHVLDVSVEQSPKAVVQDILTRLGLRA</sequence>
<comment type="catalytic activity">
    <reaction evidence="9 10">
        <text>D-gluconate + ATP = 6-phospho-D-gluconate + ADP + H(+)</text>
        <dbReference type="Rhea" id="RHEA:19433"/>
        <dbReference type="ChEBI" id="CHEBI:15378"/>
        <dbReference type="ChEBI" id="CHEBI:18391"/>
        <dbReference type="ChEBI" id="CHEBI:30616"/>
        <dbReference type="ChEBI" id="CHEBI:58759"/>
        <dbReference type="ChEBI" id="CHEBI:456216"/>
        <dbReference type="EC" id="2.7.1.12"/>
    </reaction>
</comment>
<protein>
    <recommendedName>
        <fullName evidence="3 10">Gluconokinase</fullName>
        <ecNumber evidence="3 10">2.7.1.12</ecNumber>
    </recommendedName>
</protein>
<evidence type="ECO:0000256" key="7">
    <source>
        <dbReference type="ARBA" id="ARBA00022840"/>
    </source>
</evidence>
<dbReference type="FunFam" id="3.40.50.300:FF:000522">
    <property type="entry name" value="Gluconokinase"/>
    <property type="match status" value="1"/>
</dbReference>
<dbReference type="GO" id="GO:0005737">
    <property type="term" value="C:cytoplasm"/>
    <property type="evidence" value="ECO:0007669"/>
    <property type="project" value="TreeGrafter"/>
</dbReference>
<dbReference type="Gene3D" id="3.40.50.300">
    <property type="entry name" value="P-loop containing nucleotide triphosphate hydrolases"/>
    <property type="match status" value="1"/>
</dbReference>
<dbReference type="EMBL" id="BMES01000001">
    <property type="protein sequence ID" value="GGH17683.1"/>
    <property type="molecule type" value="Genomic_DNA"/>
</dbReference>
<evidence type="ECO:0000256" key="3">
    <source>
        <dbReference type="ARBA" id="ARBA00012054"/>
    </source>
</evidence>
<dbReference type="GO" id="GO:0046316">
    <property type="term" value="F:gluconokinase activity"/>
    <property type="evidence" value="ECO:0007669"/>
    <property type="project" value="UniProtKB-EC"/>
</dbReference>
<keyword evidence="8" id="KW-0311">Gluconate utilization</keyword>
<reference evidence="11" key="1">
    <citation type="journal article" date="2014" name="Int. J. Syst. Evol. Microbiol.">
        <title>Complete genome sequence of Corynebacterium casei LMG S-19264T (=DSM 44701T), isolated from a smear-ripened cheese.</title>
        <authorList>
            <consortium name="US DOE Joint Genome Institute (JGI-PGF)"/>
            <person name="Walter F."/>
            <person name="Albersmeier A."/>
            <person name="Kalinowski J."/>
            <person name="Ruckert C."/>
        </authorList>
    </citation>
    <scope>NUCLEOTIDE SEQUENCE</scope>
    <source>
        <strain evidence="11">CGMCC 1.12214</strain>
    </source>
</reference>
<dbReference type="RefSeq" id="WP_244643717.1">
    <property type="nucleotide sequence ID" value="NZ_BMES01000001.1"/>
</dbReference>
<evidence type="ECO:0000256" key="10">
    <source>
        <dbReference type="RuleBase" id="RU363066"/>
    </source>
</evidence>
<dbReference type="Proteomes" id="UP000603912">
    <property type="component" value="Unassembled WGS sequence"/>
</dbReference>
<dbReference type="EC" id="2.7.1.12" evidence="3 10"/>
<dbReference type="InterPro" id="IPR006001">
    <property type="entry name" value="Therm_gnt_kin"/>
</dbReference>
<dbReference type="NCBIfam" id="TIGR01313">
    <property type="entry name" value="therm_gnt_kin"/>
    <property type="match status" value="1"/>
</dbReference>
<keyword evidence="7 10" id="KW-0067">ATP-binding</keyword>
<keyword evidence="12" id="KW-1185">Reference proteome</keyword>
<dbReference type="InterPro" id="IPR027417">
    <property type="entry name" value="P-loop_NTPase"/>
</dbReference>
<evidence type="ECO:0000256" key="4">
    <source>
        <dbReference type="ARBA" id="ARBA00022679"/>
    </source>
</evidence>
<organism evidence="11 12">
    <name type="scientific">Alsobacter metallidurans</name>
    <dbReference type="NCBI Taxonomy" id="340221"/>
    <lineage>
        <taxon>Bacteria</taxon>
        <taxon>Pseudomonadati</taxon>
        <taxon>Pseudomonadota</taxon>
        <taxon>Alphaproteobacteria</taxon>
        <taxon>Hyphomicrobiales</taxon>
        <taxon>Alsobacteraceae</taxon>
        <taxon>Alsobacter</taxon>
    </lineage>
</organism>